<sequence>MIMQADYPAAFRASPAFFFPVQKYFHPVLFQEEPIFNQAEAVTQAIPFINMGNQAAGEGLAFAATLQPVFCGTYFDKAVTATGGLGRAVA</sequence>
<comment type="caution">
    <text evidence="1">The sequence shown here is derived from an EMBL/GenBank/DDBJ whole genome shotgun (WGS) entry which is preliminary data.</text>
</comment>
<protein>
    <submittedName>
        <fullName evidence="1">Uncharacterized protein</fullName>
    </submittedName>
</protein>
<proteinExistence type="predicted"/>
<organism evidence="1">
    <name type="scientific">bioreactor metagenome</name>
    <dbReference type="NCBI Taxonomy" id="1076179"/>
    <lineage>
        <taxon>unclassified sequences</taxon>
        <taxon>metagenomes</taxon>
        <taxon>ecological metagenomes</taxon>
    </lineage>
</organism>
<gene>
    <name evidence="1" type="ORF">SDC9_10440</name>
</gene>
<dbReference type="EMBL" id="VSSQ01000026">
    <property type="protein sequence ID" value="MPL64779.1"/>
    <property type="molecule type" value="Genomic_DNA"/>
</dbReference>
<evidence type="ECO:0000313" key="1">
    <source>
        <dbReference type="EMBL" id="MPL64779.1"/>
    </source>
</evidence>
<reference evidence="1" key="1">
    <citation type="submission" date="2019-08" db="EMBL/GenBank/DDBJ databases">
        <authorList>
            <person name="Kucharzyk K."/>
            <person name="Murdoch R.W."/>
            <person name="Higgins S."/>
            <person name="Loffler F."/>
        </authorList>
    </citation>
    <scope>NUCLEOTIDE SEQUENCE</scope>
</reference>
<dbReference type="AlphaFoldDB" id="A0A644TDD8"/>
<name>A0A644TDD8_9ZZZZ</name>
<accession>A0A644TDD8</accession>